<reference evidence="1" key="1">
    <citation type="journal article" date="2015" name="Nature">
        <title>Complex archaea that bridge the gap between prokaryotes and eukaryotes.</title>
        <authorList>
            <person name="Spang A."/>
            <person name="Saw J.H."/>
            <person name="Jorgensen S.L."/>
            <person name="Zaremba-Niedzwiedzka K."/>
            <person name="Martijn J."/>
            <person name="Lind A.E."/>
            <person name="van Eijk R."/>
            <person name="Schleper C."/>
            <person name="Guy L."/>
            <person name="Ettema T.J."/>
        </authorList>
    </citation>
    <scope>NUCLEOTIDE SEQUENCE</scope>
</reference>
<feature type="non-terminal residue" evidence="1">
    <location>
        <position position="1"/>
    </location>
</feature>
<gene>
    <name evidence="1" type="ORF">LCGC14_2849360</name>
</gene>
<accession>A0A0F8YVP6</accession>
<proteinExistence type="predicted"/>
<dbReference type="InterPro" id="IPR027417">
    <property type="entry name" value="P-loop_NTPase"/>
</dbReference>
<dbReference type="EMBL" id="LAZR01054753">
    <property type="protein sequence ID" value="KKK77860.1"/>
    <property type="molecule type" value="Genomic_DNA"/>
</dbReference>
<evidence type="ECO:0008006" key="2">
    <source>
        <dbReference type="Google" id="ProtNLM"/>
    </source>
</evidence>
<name>A0A0F8YVP6_9ZZZZ</name>
<evidence type="ECO:0000313" key="1">
    <source>
        <dbReference type="EMBL" id="KKK77860.1"/>
    </source>
</evidence>
<dbReference type="AlphaFoldDB" id="A0A0F8YVP6"/>
<protein>
    <recommendedName>
        <fullName evidence="2">SF4 helicase domain-containing protein</fullName>
    </recommendedName>
</protein>
<organism evidence="1">
    <name type="scientific">marine sediment metagenome</name>
    <dbReference type="NCBI Taxonomy" id="412755"/>
    <lineage>
        <taxon>unclassified sequences</taxon>
        <taxon>metagenomes</taxon>
        <taxon>ecological metagenomes</taxon>
    </lineage>
</organism>
<sequence length="233" mass="26753">FLDRHQTMFGRVTYVGLDMPLQQVQARIEAFADEIHHIERFQIAVTTDPINIPEMYIKNKRPEWVDDICLFEPDLIIMDTLRKSHLLGDKDDRGAAFVYAGVRHLFGSHPTVMFLHHDRKTYLDNKGLPEEEQAVGSGNWIDSADFGIHVKKRHNTVTVSFPRFRFSDAIPPITCEFDPDTVLIRVKQGKRTAYDKAAVLKARDPEIKKEELIATLEDMGISQAQAYRAAKEF</sequence>
<comment type="caution">
    <text evidence="1">The sequence shown here is derived from an EMBL/GenBank/DDBJ whole genome shotgun (WGS) entry which is preliminary data.</text>
</comment>
<dbReference type="Gene3D" id="3.40.50.300">
    <property type="entry name" value="P-loop containing nucleotide triphosphate hydrolases"/>
    <property type="match status" value="1"/>
</dbReference>